<evidence type="ECO:0000259" key="1">
    <source>
        <dbReference type="Pfam" id="PF04149"/>
    </source>
</evidence>
<accession>A0A7Y9WY26</accession>
<organism evidence="2 3">
    <name type="scientific">Micromonospora jinlongensis</name>
    <dbReference type="NCBI Taxonomy" id="1287877"/>
    <lineage>
        <taxon>Bacteria</taxon>
        <taxon>Bacillati</taxon>
        <taxon>Actinomycetota</taxon>
        <taxon>Actinomycetes</taxon>
        <taxon>Micromonosporales</taxon>
        <taxon>Micromonosporaceae</taxon>
        <taxon>Micromonospora</taxon>
    </lineage>
</organism>
<evidence type="ECO:0000313" key="3">
    <source>
        <dbReference type="Proteomes" id="UP000523545"/>
    </source>
</evidence>
<evidence type="ECO:0000313" key="2">
    <source>
        <dbReference type="EMBL" id="NYH41646.1"/>
    </source>
</evidence>
<dbReference type="InterPro" id="IPR007278">
    <property type="entry name" value="DUF397"/>
</dbReference>
<dbReference type="RefSeq" id="WP_179779599.1">
    <property type="nucleotide sequence ID" value="NZ_JACCHK010000001.1"/>
</dbReference>
<proteinExistence type="predicted"/>
<protein>
    <recommendedName>
        <fullName evidence="1">DUF397 domain-containing protein</fullName>
    </recommendedName>
</protein>
<keyword evidence="3" id="KW-1185">Reference proteome</keyword>
<dbReference type="Pfam" id="PF04149">
    <property type="entry name" value="DUF397"/>
    <property type="match status" value="1"/>
</dbReference>
<sequence>MAEHVECALLRGLSGAFWCKSTRSGDNGGACVEVATNIPDLVAVRDFKHIDGPALHFEHRAWLCSQPP</sequence>
<dbReference type="EMBL" id="JACCHK010000001">
    <property type="protein sequence ID" value="NYH41646.1"/>
    <property type="molecule type" value="Genomic_DNA"/>
</dbReference>
<name>A0A7Y9WY26_9ACTN</name>
<gene>
    <name evidence="2" type="ORF">HNR22_001373</name>
</gene>
<reference evidence="2 3" key="1">
    <citation type="submission" date="2020-07" db="EMBL/GenBank/DDBJ databases">
        <title>Sequencing the genomes of 1000 actinobacteria strains.</title>
        <authorList>
            <person name="Klenk H.-P."/>
        </authorList>
    </citation>
    <scope>NUCLEOTIDE SEQUENCE [LARGE SCALE GENOMIC DNA]</scope>
    <source>
        <strain evidence="2 3">DSM 45876</strain>
    </source>
</reference>
<dbReference type="AlphaFoldDB" id="A0A7Y9WY26"/>
<dbReference type="Proteomes" id="UP000523545">
    <property type="component" value="Unassembled WGS sequence"/>
</dbReference>
<feature type="domain" description="DUF397" evidence="1">
    <location>
        <begin position="18"/>
        <end position="62"/>
    </location>
</feature>
<comment type="caution">
    <text evidence="2">The sequence shown here is derived from an EMBL/GenBank/DDBJ whole genome shotgun (WGS) entry which is preliminary data.</text>
</comment>